<dbReference type="RefSeq" id="WP_245841003.1">
    <property type="nucleotide sequence ID" value="NZ_FZNN01000015.1"/>
</dbReference>
<evidence type="ECO:0000256" key="1">
    <source>
        <dbReference type="SAM" id="SignalP"/>
    </source>
</evidence>
<dbReference type="EMBL" id="FZNN01000015">
    <property type="protein sequence ID" value="SNR67044.1"/>
    <property type="molecule type" value="Genomic_DNA"/>
</dbReference>
<keyword evidence="1" id="KW-0732">Signal</keyword>
<evidence type="ECO:0000313" key="2">
    <source>
        <dbReference type="EMBL" id="SNR67044.1"/>
    </source>
</evidence>
<feature type="chain" id="PRO_5012873193" description="DUF2927 domain-containing protein" evidence="1">
    <location>
        <begin position="22"/>
        <end position="312"/>
    </location>
</feature>
<sequence>MVRLFSLLGVLCFSLGLEAQATPLPGDRDAFMALAKKGWVYELRTAMWKHDPLTPPIVINGRDLAGAAICVVGETPHPQSRAVIDTFRALMADVFGKPLPLRYAGGGLEFCGTGRVVYIRLYSDRPPHVALNADLRRMDEVFEFGLPRGREQSVISPAQAQTFFGRKGRATHVLVKQPAPGDTTDLEAAFYASIMIEELYQTFTYGMDILHFDPKANFVSKLEEFPVYLRNFPWDSKRYMQGLLSSNPSGLCRFDVFMLHALAEAPVENTNSDAFLEYIGGAFERLESETDVTVANPDYAPILDVACSVTTQ</sequence>
<proteinExistence type="predicted"/>
<dbReference type="Proteomes" id="UP000198417">
    <property type="component" value="Unassembled WGS sequence"/>
</dbReference>
<reference evidence="2 3" key="1">
    <citation type="submission" date="2017-06" db="EMBL/GenBank/DDBJ databases">
        <authorList>
            <person name="Kim H.J."/>
            <person name="Triplett B.A."/>
        </authorList>
    </citation>
    <scope>NUCLEOTIDE SEQUENCE [LARGE SCALE GENOMIC DNA]</scope>
    <source>
        <strain evidence="2 3">DSM 29052</strain>
    </source>
</reference>
<gene>
    <name evidence="2" type="ORF">SAMN06265370_11541</name>
</gene>
<feature type="signal peptide" evidence="1">
    <location>
        <begin position="1"/>
        <end position="21"/>
    </location>
</feature>
<accession>A0A238Y8Y6</accession>
<name>A0A238Y8Y6_9RHOB</name>
<keyword evidence="3" id="KW-1185">Reference proteome</keyword>
<evidence type="ECO:0000313" key="3">
    <source>
        <dbReference type="Proteomes" id="UP000198417"/>
    </source>
</evidence>
<protein>
    <recommendedName>
        <fullName evidence="4">DUF2927 domain-containing protein</fullName>
    </recommendedName>
</protein>
<evidence type="ECO:0008006" key="4">
    <source>
        <dbReference type="Google" id="ProtNLM"/>
    </source>
</evidence>
<organism evidence="2 3">
    <name type="scientific">Puniceibacterium sediminis</name>
    <dbReference type="NCBI Taxonomy" id="1608407"/>
    <lineage>
        <taxon>Bacteria</taxon>
        <taxon>Pseudomonadati</taxon>
        <taxon>Pseudomonadota</taxon>
        <taxon>Alphaproteobacteria</taxon>
        <taxon>Rhodobacterales</taxon>
        <taxon>Paracoccaceae</taxon>
        <taxon>Puniceibacterium</taxon>
    </lineage>
</organism>
<dbReference type="AlphaFoldDB" id="A0A238Y8Y6"/>